<dbReference type="AlphaFoldDB" id="A0A0P7BZ43"/>
<organism evidence="2 3">
    <name type="scientific">Jiulongibacter sediminis</name>
    <dbReference type="NCBI Taxonomy" id="1605367"/>
    <lineage>
        <taxon>Bacteria</taxon>
        <taxon>Pseudomonadati</taxon>
        <taxon>Bacteroidota</taxon>
        <taxon>Cytophagia</taxon>
        <taxon>Cytophagales</taxon>
        <taxon>Leadbetterellaceae</taxon>
        <taxon>Jiulongibacter</taxon>
    </lineage>
</organism>
<gene>
    <name evidence="2" type="ORF">AFM12_13050</name>
</gene>
<protein>
    <submittedName>
        <fullName evidence="2">Uncharacterized protein</fullName>
    </submittedName>
</protein>
<evidence type="ECO:0000313" key="3">
    <source>
        <dbReference type="Proteomes" id="UP000050454"/>
    </source>
</evidence>
<reference evidence="2 3" key="1">
    <citation type="submission" date="2015-07" db="EMBL/GenBank/DDBJ databases">
        <title>The draft genome sequence of Leadbetterella sp. JN14-9.</title>
        <authorList>
            <person name="Liu Y."/>
            <person name="Du J."/>
            <person name="Shao Z."/>
        </authorList>
    </citation>
    <scope>NUCLEOTIDE SEQUENCE [LARGE SCALE GENOMIC DNA]</scope>
    <source>
        <strain evidence="2 3">JN14-9</strain>
    </source>
</reference>
<dbReference type="STRING" id="1605367.AFM12_13050"/>
<name>A0A0P7BZ43_9BACT</name>
<accession>A0A0P7BZ43</accession>
<evidence type="ECO:0000256" key="1">
    <source>
        <dbReference type="SAM" id="SignalP"/>
    </source>
</evidence>
<keyword evidence="3" id="KW-1185">Reference proteome</keyword>
<dbReference type="EMBL" id="LGTQ01000010">
    <property type="protein sequence ID" value="KPM47437.1"/>
    <property type="molecule type" value="Genomic_DNA"/>
</dbReference>
<keyword evidence="1" id="KW-0732">Signal</keyword>
<feature type="signal peptide" evidence="1">
    <location>
        <begin position="1"/>
        <end position="21"/>
    </location>
</feature>
<sequence length="221" mass="25855">MTFRAKLVAFLIFIQAATAFAQTAFENTLKLYQSEIGQQAQIYSGKQYKGYSFRIQNNAHAYFLSADWQKGRLWYNGLEYIDLSLKLDLVKQKLILKDDYRMIELATDLIDKFEIEEITFLKVSDSDQDPFFYQILAENEESKLIKLTRKIIREDITRAVEGVKRSIETENQYFINKGGALIPINKKKEAVAILGKEYSKKDFRTRPDEYLIELFKNTVLQ</sequence>
<evidence type="ECO:0000313" key="2">
    <source>
        <dbReference type="EMBL" id="KPM47437.1"/>
    </source>
</evidence>
<feature type="chain" id="PRO_5006136390" evidence="1">
    <location>
        <begin position="22"/>
        <end position="221"/>
    </location>
</feature>
<comment type="caution">
    <text evidence="2">The sequence shown here is derived from an EMBL/GenBank/DDBJ whole genome shotgun (WGS) entry which is preliminary data.</text>
</comment>
<dbReference type="RefSeq" id="WP_055148943.1">
    <property type="nucleotide sequence ID" value="NZ_JXSZ01000010.1"/>
</dbReference>
<proteinExistence type="predicted"/>
<dbReference type="Proteomes" id="UP000050454">
    <property type="component" value="Unassembled WGS sequence"/>
</dbReference>
<dbReference type="OrthoDB" id="1187639at2"/>